<keyword evidence="1" id="KW-0812">Transmembrane</keyword>
<sequence length="181" mass="18990">MSLQMLGNALLALALIGWIGYRQMTWRPVDISRLWRTPLVMGVVGVAFLLNTAPPSSLSPLDLAVLVVELVISLGIGAAMGRIASFRRLTTPVRSGRKGDSLATYESRTGGLGLALWFLVIVVRVGVDVLAGMAGSHLAASTGVILLMLAANRAARAFIFAGRVARQSAEASALPNRAPAA</sequence>
<dbReference type="AlphaFoldDB" id="A0A1H4R1V0"/>
<evidence type="ECO:0000256" key="1">
    <source>
        <dbReference type="SAM" id="Phobius"/>
    </source>
</evidence>
<feature type="transmembrane region" description="Helical" evidence="1">
    <location>
        <begin position="129"/>
        <end position="150"/>
    </location>
</feature>
<feature type="transmembrane region" description="Helical" evidence="1">
    <location>
        <begin position="6"/>
        <end position="22"/>
    </location>
</feature>
<accession>A0A1H4R1V0</accession>
<dbReference type="RefSeq" id="WP_066215597.1">
    <property type="nucleotide sequence ID" value="NZ_FNSN01000003.1"/>
</dbReference>
<evidence type="ECO:0000313" key="3">
    <source>
        <dbReference type="Proteomes" id="UP000182652"/>
    </source>
</evidence>
<evidence type="ECO:0008006" key="4">
    <source>
        <dbReference type="Google" id="ProtNLM"/>
    </source>
</evidence>
<dbReference type="Proteomes" id="UP000182652">
    <property type="component" value="Unassembled WGS sequence"/>
</dbReference>
<dbReference type="EMBL" id="FNSN01000003">
    <property type="protein sequence ID" value="SEC25882.1"/>
    <property type="molecule type" value="Genomic_DNA"/>
</dbReference>
<name>A0A1H4R1V0_9MICC</name>
<keyword evidence="3" id="KW-1185">Reference proteome</keyword>
<proteinExistence type="predicted"/>
<dbReference type="STRING" id="156980.SAMN04489745_2448"/>
<keyword evidence="1" id="KW-0472">Membrane</keyword>
<organism evidence="2 3">
    <name type="scientific">Arthrobacter woluwensis</name>
    <dbReference type="NCBI Taxonomy" id="156980"/>
    <lineage>
        <taxon>Bacteria</taxon>
        <taxon>Bacillati</taxon>
        <taxon>Actinomycetota</taxon>
        <taxon>Actinomycetes</taxon>
        <taxon>Micrococcales</taxon>
        <taxon>Micrococcaceae</taxon>
        <taxon>Arthrobacter</taxon>
    </lineage>
</organism>
<evidence type="ECO:0000313" key="2">
    <source>
        <dbReference type="EMBL" id="SEC25882.1"/>
    </source>
</evidence>
<feature type="transmembrane region" description="Helical" evidence="1">
    <location>
        <begin position="34"/>
        <end position="51"/>
    </location>
</feature>
<reference evidence="2 3" key="1">
    <citation type="submission" date="2016-10" db="EMBL/GenBank/DDBJ databases">
        <authorList>
            <person name="de Groot N.N."/>
        </authorList>
    </citation>
    <scope>NUCLEOTIDE SEQUENCE [LARGE SCALE GENOMIC DNA]</scope>
    <source>
        <strain evidence="2 3">DSM 10495</strain>
    </source>
</reference>
<feature type="transmembrane region" description="Helical" evidence="1">
    <location>
        <begin position="63"/>
        <end position="84"/>
    </location>
</feature>
<feature type="transmembrane region" description="Helical" evidence="1">
    <location>
        <begin position="105"/>
        <end position="123"/>
    </location>
</feature>
<keyword evidence="1" id="KW-1133">Transmembrane helix</keyword>
<protein>
    <recommendedName>
        <fullName evidence="4">DUF1453 domain-containing protein</fullName>
    </recommendedName>
</protein>
<gene>
    <name evidence="2" type="ORF">SAMN04489745_2448</name>
</gene>